<evidence type="ECO:0000256" key="2">
    <source>
        <dbReference type="ARBA" id="ARBA00022723"/>
    </source>
</evidence>
<keyword evidence="2 4" id="KW-0479">Metal-binding</keyword>
<dbReference type="Gene3D" id="3.90.45.10">
    <property type="entry name" value="Peptide deformylase"/>
    <property type="match status" value="1"/>
</dbReference>
<dbReference type="Pfam" id="PF01327">
    <property type="entry name" value="Pep_deformylase"/>
    <property type="match status" value="1"/>
</dbReference>
<dbReference type="Proteomes" id="UP001165367">
    <property type="component" value="Unassembled WGS sequence"/>
</dbReference>
<dbReference type="InterPro" id="IPR036821">
    <property type="entry name" value="Peptide_deformylase_sf"/>
</dbReference>
<comment type="cofactor">
    <cofactor evidence="4">
        <name>Fe(2+)</name>
        <dbReference type="ChEBI" id="CHEBI:29033"/>
    </cofactor>
    <text evidence="4">Binds 1 Fe(2+) ion.</text>
</comment>
<comment type="catalytic activity">
    <reaction evidence="4">
        <text>N-terminal N-formyl-L-methionyl-[peptide] + H2O = N-terminal L-methionyl-[peptide] + formate</text>
        <dbReference type="Rhea" id="RHEA:24420"/>
        <dbReference type="Rhea" id="RHEA-COMP:10639"/>
        <dbReference type="Rhea" id="RHEA-COMP:10640"/>
        <dbReference type="ChEBI" id="CHEBI:15377"/>
        <dbReference type="ChEBI" id="CHEBI:15740"/>
        <dbReference type="ChEBI" id="CHEBI:49298"/>
        <dbReference type="ChEBI" id="CHEBI:64731"/>
        <dbReference type="EC" id="3.5.1.88"/>
    </reaction>
</comment>
<dbReference type="SUPFAM" id="SSF56420">
    <property type="entry name" value="Peptide deformylase"/>
    <property type="match status" value="1"/>
</dbReference>
<reference evidence="5" key="1">
    <citation type="submission" date="2022-01" db="EMBL/GenBank/DDBJ databases">
        <authorList>
            <person name="Jo J.-H."/>
            <person name="Im W.-T."/>
        </authorList>
    </citation>
    <scope>NUCLEOTIDE SEQUENCE</scope>
    <source>
        <strain evidence="5">NA20</strain>
    </source>
</reference>
<feature type="binding site" evidence="4">
    <location>
        <position position="148"/>
    </location>
    <ligand>
        <name>Fe cation</name>
        <dbReference type="ChEBI" id="CHEBI:24875"/>
    </ligand>
</feature>
<comment type="function">
    <text evidence="4">Removes the formyl group from the N-terminal Met of newly synthesized proteins. Requires at least a dipeptide for an efficient rate of reaction. N-terminal L-methionine is a prerequisite for activity but the enzyme has broad specificity at other positions.</text>
</comment>
<organism evidence="5 6">
    <name type="scientific">Terrimonas ginsenosidimutans</name>
    <dbReference type="NCBI Taxonomy" id="2908004"/>
    <lineage>
        <taxon>Bacteria</taxon>
        <taxon>Pseudomonadati</taxon>
        <taxon>Bacteroidota</taxon>
        <taxon>Chitinophagia</taxon>
        <taxon>Chitinophagales</taxon>
        <taxon>Chitinophagaceae</taxon>
        <taxon>Terrimonas</taxon>
    </lineage>
</organism>
<dbReference type="PANTHER" id="PTHR10458:SF22">
    <property type="entry name" value="PEPTIDE DEFORMYLASE"/>
    <property type="match status" value="1"/>
</dbReference>
<dbReference type="PIRSF" id="PIRSF004749">
    <property type="entry name" value="Pep_def"/>
    <property type="match status" value="1"/>
</dbReference>
<dbReference type="PRINTS" id="PR01576">
    <property type="entry name" value="PDEFORMYLASE"/>
</dbReference>
<accession>A0ABS9KMM7</accession>
<name>A0ABS9KMM7_9BACT</name>
<dbReference type="InterPro" id="IPR023635">
    <property type="entry name" value="Peptide_deformylase"/>
</dbReference>
<gene>
    <name evidence="4" type="primary">def</name>
    <name evidence="5" type="ORF">LZZ85_04785</name>
</gene>
<dbReference type="EMBL" id="JAKLTR010000002">
    <property type="protein sequence ID" value="MCG2613581.1"/>
    <property type="molecule type" value="Genomic_DNA"/>
</dbReference>
<feature type="binding site" evidence="4">
    <location>
        <position position="106"/>
    </location>
    <ligand>
        <name>Fe cation</name>
        <dbReference type="ChEBI" id="CHEBI:24875"/>
    </ligand>
</feature>
<evidence type="ECO:0000313" key="5">
    <source>
        <dbReference type="EMBL" id="MCG2613581.1"/>
    </source>
</evidence>
<keyword evidence="3 4" id="KW-0378">Hydrolase</keyword>
<dbReference type="NCBIfam" id="NF001159">
    <property type="entry name" value="PRK00150.1-3"/>
    <property type="match status" value="1"/>
</dbReference>
<feature type="active site" evidence="4">
    <location>
        <position position="149"/>
    </location>
</feature>
<sequence>MVLPIYSYGHEILRTVCEPLTPETIPAALISDMWDTLYGAAGCGLAAPQVGESVQLFLVDSKLLYNQMNPESRAVYFEDNIGIKAVFINAVITAYSERRWVSEEACLSIPGLQYGIERPWSITIEYRDEYFQPHKRTFSGITARMILHEFEHTNGVLYLDHLPQRKQKRIAGKLDRISRGRVKADYPMSFTNDSR</sequence>
<feature type="binding site" evidence="4">
    <location>
        <position position="152"/>
    </location>
    <ligand>
        <name>Fe cation</name>
        <dbReference type="ChEBI" id="CHEBI:24875"/>
    </ligand>
</feature>
<dbReference type="HAMAP" id="MF_00163">
    <property type="entry name" value="Pep_deformylase"/>
    <property type="match status" value="1"/>
</dbReference>
<evidence type="ECO:0000313" key="6">
    <source>
        <dbReference type="Proteomes" id="UP001165367"/>
    </source>
</evidence>
<keyword evidence="4" id="KW-0648">Protein biosynthesis</keyword>
<dbReference type="CDD" id="cd00487">
    <property type="entry name" value="Pep_deformylase"/>
    <property type="match status" value="1"/>
</dbReference>
<comment type="caution">
    <text evidence="5">The sequence shown here is derived from an EMBL/GenBank/DDBJ whole genome shotgun (WGS) entry which is preliminary data.</text>
</comment>
<proteinExistence type="inferred from homology"/>
<dbReference type="EC" id="3.5.1.88" evidence="4"/>
<protein>
    <recommendedName>
        <fullName evidence="4">Peptide deformylase</fullName>
        <shortName evidence="4">PDF</shortName>
        <ecNumber evidence="4">3.5.1.88</ecNumber>
    </recommendedName>
    <alternativeName>
        <fullName evidence="4">Polypeptide deformylase</fullName>
    </alternativeName>
</protein>
<evidence type="ECO:0000256" key="4">
    <source>
        <dbReference type="HAMAP-Rule" id="MF_00163"/>
    </source>
</evidence>
<keyword evidence="6" id="KW-1185">Reference proteome</keyword>
<comment type="similarity">
    <text evidence="1 4">Belongs to the polypeptide deformylase family.</text>
</comment>
<dbReference type="PANTHER" id="PTHR10458">
    <property type="entry name" value="PEPTIDE DEFORMYLASE"/>
    <property type="match status" value="1"/>
</dbReference>
<dbReference type="RefSeq" id="WP_237868991.1">
    <property type="nucleotide sequence ID" value="NZ_JAKLTR010000002.1"/>
</dbReference>
<keyword evidence="4" id="KW-0408">Iron</keyword>
<evidence type="ECO:0000256" key="1">
    <source>
        <dbReference type="ARBA" id="ARBA00010759"/>
    </source>
</evidence>
<evidence type="ECO:0000256" key="3">
    <source>
        <dbReference type="ARBA" id="ARBA00022801"/>
    </source>
</evidence>